<reference evidence="3" key="2">
    <citation type="submission" date="2025-08" db="UniProtKB">
        <authorList>
            <consortium name="Ensembl"/>
        </authorList>
    </citation>
    <scope>IDENTIFICATION</scope>
    <source>
        <strain evidence="3">Brown Norway</strain>
    </source>
</reference>
<protein>
    <submittedName>
        <fullName evidence="3">Eukaryotic translation initiation factor 3, subunit I</fullName>
    </submittedName>
</protein>
<evidence type="ECO:0000313" key="3">
    <source>
        <dbReference type="Ensembl" id="ENSRNOP00000105925.1"/>
    </source>
</evidence>
<dbReference type="SUPFAM" id="SSF89837">
    <property type="entry name" value="Doublecortin (DC)"/>
    <property type="match status" value="2"/>
</dbReference>
<keyword evidence="4" id="KW-1185">Reference proteome</keyword>
<reference evidence="3" key="3">
    <citation type="submission" date="2025-09" db="UniProtKB">
        <authorList>
            <consortium name="Ensembl"/>
        </authorList>
    </citation>
    <scope>IDENTIFICATION</scope>
    <source>
        <strain evidence="3">Brown Norway</strain>
    </source>
</reference>
<sequence>MAAKRILVYRNGDPFFPGHQLVVTQRRYPTMEAFLYEVTSAVQAPLAVRALYTLSDGHPVTNLADLQNGGQYVAAGFERFHKIHYLPPGRKYPGGKNRQQHESPISQRPCDGAFGQWLPADTLCYIHVFRNGDLLSPPFSLKLSQTAIQDWEVVLKLLNEKATVQSGTVHKLCTLEGLPLSTGTALVNGHYYVAVGEEEFKALPYMELLVPSPSLSRGCWCPPGLKYKAHRQRVQGHKAQAAQPSPKESRETKPSVFYARSQQSLQPWSKLPPLSFASGVKGVYGAPYPRKETAGAQEVDEDENTCREEPVDQRAAETVEEALSAQHQPGPEAVAPTSTHTPPS</sequence>
<feature type="region of interest" description="Disordered" evidence="1">
    <location>
        <begin position="232"/>
        <end position="256"/>
    </location>
</feature>
<dbReference type="InterPro" id="IPR003533">
    <property type="entry name" value="Doublecortin_dom"/>
</dbReference>
<feature type="region of interest" description="Disordered" evidence="1">
    <location>
        <begin position="288"/>
        <end position="344"/>
    </location>
</feature>
<reference evidence="3" key="1">
    <citation type="submission" date="2024-01" db="EMBL/GenBank/DDBJ databases">
        <title>GRCr8: a new rat reference genome assembly contstructed from accurate long reads and long range scaffolding.</title>
        <authorList>
            <person name="Doris P.A."/>
            <person name="Kalbfleisch T."/>
            <person name="Li K."/>
            <person name="Howe K."/>
            <person name="Wood J."/>
        </authorList>
    </citation>
    <scope>NUCLEOTIDE SEQUENCE [LARGE SCALE GENOMIC DNA]</scope>
    <source>
        <strain evidence="3">Brown Norway</strain>
    </source>
</reference>
<evidence type="ECO:0000259" key="2">
    <source>
        <dbReference type="PROSITE" id="PS50309"/>
    </source>
</evidence>
<feature type="domain" description="Doublecortin" evidence="2">
    <location>
        <begin position="4"/>
        <end position="86"/>
    </location>
</feature>
<evidence type="ECO:0000313" key="4">
    <source>
        <dbReference type="Proteomes" id="UP000002494"/>
    </source>
</evidence>
<dbReference type="PROSITE" id="PS50309">
    <property type="entry name" value="DC"/>
    <property type="match status" value="2"/>
</dbReference>
<proteinExistence type="predicted"/>
<accession>A0ABK0L744</accession>
<dbReference type="RGD" id="1584560">
    <property type="gene designation" value="Eif3i"/>
</dbReference>
<evidence type="ECO:0000256" key="1">
    <source>
        <dbReference type="SAM" id="MobiDB-lite"/>
    </source>
</evidence>
<feature type="domain" description="Doublecortin" evidence="2">
    <location>
        <begin position="124"/>
        <end position="206"/>
    </location>
</feature>
<gene>
    <name evidence="3" type="primary">Eif3i</name>
</gene>
<dbReference type="Proteomes" id="UP000002494">
    <property type="component" value="Chromosome 5"/>
</dbReference>
<dbReference type="PANTHER" id="PTHR23004:SF10">
    <property type="entry name" value="DOUBLECORTIN DOMAIN-CONTAINING PROTEIN 2B"/>
    <property type="match status" value="1"/>
</dbReference>
<dbReference type="PANTHER" id="PTHR23004">
    <property type="entry name" value="DOUBLECORTIN DOMAIN CONTAINING 2"/>
    <property type="match status" value="1"/>
</dbReference>
<dbReference type="Pfam" id="PF03607">
    <property type="entry name" value="DCX"/>
    <property type="match status" value="2"/>
</dbReference>
<dbReference type="GeneTree" id="ENSGT00940000161371"/>
<dbReference type="InterPro" id="IPR036572">
    <property type="entry name" value="Doublecortin_dom_sf"/>
</dbReference>
<name>A0ABK0L744_RAT</name>
<dbReference type="Ensembl" id="ENSRNOT00000169301.1">
    <property type="protein sequence ID" value="ENSRNOP00000105925.1"/>
    <property type="gene ID" value="ENSRNOG00000047185.4"/>
</dbReference>
<organism evidence="3 4">
    <name type="scientific">Rattus norvegicus</name>
    <name type="common">Rat</name>
    <dbReference type="NCBI Taxonomy" id="10116"/>
    <lineage>
        <taxon>Eukaryota</taxon>
        <taxon>Metazoa</taxon>
        <taxon>Chordata</taxon>
        <taxon>Craniata</taxon>
        <taxon>Vertebrata</taxon>
        <taxon>Euteleostomi</taxon>
        <taxon>Mammalia</taxon>
        <taxon>Eutheria</taxon>
        <taxon>Euarchontoglires</taxon>
        <taxon>Glires</taxon>
        <taxon>Rodentia</taxon>
        <taxon>Myomorpha</taxon>
        <taxon>Muroidea</taxon>
        <taxon>Muridae</taxon>
        <taxon>Murinae</taxon>
        <taxon>Rattus</taxon>
    </lineage>
</organism>
<feature type="compositionally biased region" description="Basic and acidic residues" evidence="1">
    <location>
        <begin position="304"/>
        <end position="317"/>
    </location>
</feature>
<dbReference type="SMART" id="SM00537">
    <property type="entry name" value="DCX"/>
    <property type="match status" value="2"/>
</dbReference>
<dbReference type="Gene3D" id="3.10.20.230">
    <property type="entry name" value="Doublecortin domain"/>
    <property type="match status" value="2"/>
</dbReference>